<evidence type="ECO:0000313" key="5">
    <source>
        <dbReference type="EMBL" id="QIR27775.1"/>
    </source>
</evidence>
<dbReference type="EMBL" id="CP050321">
    <property type="protein sequence ID" value="QIR27775.1"/>
    <property type="molecule type" value="Genomic_DNA"/>
</dbReference>
<dbReference type="AlphaFoldDB" id="A0A6G9RN98"/>
<dbReference type="Gene3D" id="1.10.10.10">
    <property type="entry name" value="Winged helix-like DNA-binding domain superfamily/Winged helix DNA-binding domain"/>
    <property type="match status" value="1"/>
</dbReference>
<evidence type="ECO:0000256" key="1">
    <source>
        <dbReference type="ARBA" id="ARBA00023125"/>
    </source>
</evidence>
<keyword evidence="3" id="KW-0472">Membrane</keyword>
<keyword evidence="3" id="KW-1133">Transmembrane helix</keyword>
<feature type="DNA-binding region" description="OmpR/PhoB-type" evidence="2">
    <location>
        <begin position="1"/>
        <end position="105"/>
    </location>
</feature>
<protein>
    <submittedName>
        <fullName evidence="5">Winged helix-turn-helix domain-containing protein</fullName>
    </submittedName>
</protein>
<keyword evidence="1 2" id="KW-0238">DNA-binding</keyword>
<dbReference type="InterPro" id="IPR036388">
    <property type="entry name" value="WH-like_DNA-bd_sf"/>
</dbReference>
<dbReference type="Pfam" id="PF00486">
    <property type="entry name" value="Trans_reg_C"/>
    <property type="match status" value="1"/>
</dbReference>
<dbReference type="GO" id="GO:0000160">
    <property type="term" value="P:phosphorelay signal transduction system"/>
    <property type="evidence" value="ECO:0007669"/>
    <property type="project" value="InterPro"/>
</dbReference>
<keyword evidence="6" id="KW-1185">Reference proteome</keyword>
<name>A0A6G9RN98_9ENTR</name>
<dbReference type="InterPro" id="IPR016032">
    <property type="entry name" value="Sig_transdc_resp-reg_C-effctor"/>
</dbReference>
<evidence type="ECO:0000256" key="2">
    <source>
        <dbReference type="PROSITE-ProRule" id="PRU01091"/>
    </source>
</evidence>
<organism evidence="5 6">
    <name type="scientific">Kluyvera genomosp. 3</name>
    <dbReference type="NCBI Taxonomy" id="2774055"/>
    <lineage>
        <taxon>Bacteria</taxon>
        <taxon>Pseudomonadati</taxon>
        <taxon>Pseudomonadota</taxon>
        <taxon>Gammaproteobacteria</taxon>
        <taxon>Enterobacterales</taxon>
        <taxon>Enterobacteriaceae</taxon>
        <taxon>Kluyvera</taxon>
    </lineage>
</organism>
<keyword evidence="3" id="KW-0812">Transmembrane</keyword>
<accession>A0A6G9RN98</accession>
<gene>
    <name evidence="5" type="ORF">GY169_13615</name>
</gene>
<dbReference type="InterPro" id="IPR001867">
    <property type="entry name" value="OmpR/PhoB-type_DNA-bd"/>
</dbReference>
<dbReference type="GO" id="GO:0003677">
    <property type="term" value="F:DNA binding"/>
    <property type="evidence" value="ECO:0007669"/>
    <property type="project" value="UniProtKB-UniRule"/>
</dbReference>
<dbReference type="KEGG" id="kgn:GY169_13615"/>
<feature type="transmembrane region" description="Helical" evidence="3">
    <location>
        <begin position="123"/>
        <end position="143"/>
    </location>
</feature>
<dbReference type="Proteomes" id="UP000503580">
    <property type="component" value="Chromosome"/>
</dbReference>
<dbReference type="GO" id="GO:0006355">
    <property type="term" value="P:regulation of DNA-templated transcription"/>
    <property type="evidence" value="ECO:0007669"/>
    <property type="project" value="InterPro"/>
</dbReference>
<dbReference type="SUPFAM" id="SSF46894">
    <property type="entry name" value="C-terminal effector domain of the bipartite response regulators"/>
    <property type="match status" value="1"/>
</dbReference>
<dbReference type="SMART" id="SM00862">
    <property type="entry name" value="Trans_reg_C"/>
    <property type="match status" value="1"/>
</dbReference>
<sequence length="240" mass="27454">MLYTFDERVIYDSVNGTLRHTNRKADETTQLTIIASKILHHLVLHHGELVTRDTLFTEVWEKAGIVSSSNTLNQYISQLRKTLAGYLGEGDIIVTVPRAGYYLSKDIDVSTQIRHQRNLLPHMLKYVMVVMTLVVIFLGSFLYTDQPKKITPRKIGELKGCPVYDISGVKSDVTDASIFAVAKEALEKNNQICTATTAFYIYAQETLHLHKPAKILFSRCIEWSDSRNTCQNIYYFSWIR</sequence>
<dbReference type="RefSeq" id="WP_167576068.1">
    <property type="nucleotide sequence ID" value="NZ_CP050321.1"/>
</dbReference>
<evidence type="ECO:0000313" key="6">
    <source>
        <dbReference type="Proteomes" id="UP000503580"/>
    </source>
</evidence>
<dbReference type="CDD" id="cd00383">
    <property type="entry name" value="trans_reg_C"/>
    <property type="match status" value="1"/>
</dbReference>
<dbReference type="PROSITE" id="PS51755">
    <property type="entry name" value="OMPR_PHOB"/>
    <property type="match status" value="1"/>
</dbReference>
<proteinExistence type="predicted"/>
<reference evidence="5 6" key="1">
    <citation type="submission" date="2020-02" db="EMBL/GenBank/DDBJ databases">
        <title>Whole genome PO2S7.</title>
        <authorList>
            <person name="Singha K.M."/>
        </authorList>
    </citation>
    <scope>NUCLEOTIDE SEQUENCE [LARGE SCALE GENOMIC DNA]</scope>
    <source>
        <strain evidence="5 6">PO2S7</strain>
    </source>
</reference>
<evidence type="ECO:0000259" key="4">
    <source>
        <dbReference type="PROSITE" id="PS51755"/>
    </source>
</evidence>
<feature type="domain" description="OmpR/PhoB-type" evidence="4">
    <location>
        <begin position="1"/>
        <end position="105"/>
    </location>
</feature>
<evidence type="ECO:0000256" key="3">
    <source>
        <dbReference type="SAM" id="Phobius"/>
    </source>
</evidence>